<dbReference type="EMBL" id="QPIW01000017">
    <property type="protein sequence ID" value="RDB04341.1"/>
    <property type="molecule type" value="Genomic_DNA"/>
</dbReference>
<gene>
    <name evidence="1" type="ORF">DVG78_19280</name>
</gene>
<comment type="caution">
    <text evidence="1">The sequence shown here is derived from an EMBL/GenBank/DDBJ whole genome shotgun (WGS) entry which is preliminary data.</text>
</comment>
<protein>
    <recommendedName>
        <fullName evidence="3">Glycosyl transferase family 8</fullName>
    </recommendedName>
</protein>
<evidence type="ECO:0000313" key="1">
    <source>
        <dbReference type="EMBL" id="RDB04341.1"/>
    </source>
</evidence>
<dbReference type="InterPro" id="IPR029044">
    <property type="entry name" value="Nucleotide-diphossugar_trans"/>
</dbReference>
<accession>A0A369I3G7</accession>
<dbReference type="OrthoDB" id="850028at2"/>
<organism evidence="1 2">
    <name type="scientific">Runella aurantiaca</name>
    <dbReference type="NCBI Taxonomy" id="2282308"/>
    <lineage>
        <taxon>Bacteria</taxon>
        <taxon>Pseudomonadati</taxon>
        <taxon>Bacteroidota</taxon>
        <taxon>Cytophagia</taxon>
        <taxon>Cytophagales</taxon>
        <taxon>Spirosomataceae</taxon>
        <taxon>Runella</taxon>
    </lineage>
</organism>
<dbReference type="SUPFAM" id="SSF53448">
    <property type="entry name" value="Nucleotide-diphospho-sugar transferases"/>
    <property type="match status" value="1"/>
</dbReference>
<name>A0A369I3G7_9BACT</name>
<reference evidence="1 2" key="1">
    <citation type="submission" date="2018-07" db="EMBL/GenBank/DDBJ databases">
        <title>Genome analysis of Runella aurantiaca.</title>
        <authorList>
            <person name="Yang X."/>
        </authorList>
    </citation>
    <scope>NUCLEOTIDE SEQUENCE [LARGE SCALE GENOMIC DNA]</scope>
    <source>
        <strain evidence="1 2">YX9</strain>
    </source>
</reference>
<proteinExistence type="predicted"/>
<evidence type="ECO:0008006" key="3">
    <source>
        <dbReference type="Google" id="ProtNLM"/>
    </source>
</evidence>
<dbReference type="RefSeq" id="WP_114462673.1">
    <property type="nucleotide sequence ID" value="NZ_QPIW01000017.1"/>
</dbReference>
<dbReference type="AlphaFoldDB" id="A0A369I3G7"/>
<keyword evidence="2" id="KW-1185">Reference proteome</keyword>
<dbReference type="Proteomes" id="UP000253141">
    <property type="component" value="Unassembled WGS sequence"/>
</dbReference>
<evidence type="ECO:0000313" key="2">
    <source>
        <dbReference type="Proteomes" id="UP000253141"/>
    </source>
</evidence>
<sequence length="322" mass="38057">MKINIVIFAVGIDLFYNQCKLLITSLINNLLEKNFLIHIFTDNDCWIPEEYAKFSKVNILSKSQIEDYKGKYQFIHRVKIVIIEKVSKEFGDYILYIDSDCFLKSDFRIIFSRIPENCFVMHKKEFDFNDNYIHLSPLKSLVGIFENSSLKYALKHSSFSMWNAGVIGGLSSQLIPLFEHIYQMTDLIYKYTQLHTSEQLAFSIVLQTNAPVFAADDFIYHYWDKPEKLFMNKFISKILPKHGNANSNINFKKLPYFIKNSYDVFKYNTIHSLECNRFLVGYKYAYLSFVKNPKLDNELRGSLYFHFNRHIKHLIKKILGRI</sequence>